<dbReference type="EMBL" id="JAMQGO010000002">
    <property type="protein sequence ID" value="MCM2561462.1"/>
    <property type="molecule type" value="Genomic_DNA"/>
</dbReference>
<accession>A0ACC5ZTR0</accession>
<evidence type="ECO:0000313" key="1">
    <source>
        <dbReference type="EMBL" id="MCM2561462.1"/>
    </source>
</evidence>
<keyword evidence="2" id="KW-1185">Reference proteome</keyword>
<reference evidence="1" key="1">
    <citation type="submission" date="2022-06" db="EMBL/GenBank/DDBJ databases">
        <title>Lutimaribacter sp. EGI FJ00013, a novel bacterium isolated from a salt lake sediment enrichment.</title>
        <authorList>
            <person name="Gao L."/>
            <person name="Fang B.-Z."/>
            <person name="Li W.-J."/>
        </authorList>
    </citation>
    <scope>NUCLEOTIDE SEQUENCE</scope>
    <source>
        <strain evidence="1">EGI FJ00013</strain>
    </source>
</reference>
<gene>
    <name evidence="1" type="ORF">M8744_04830</name>
</gene>
<organism evidence="1 2">
    <name type="scientific">Lutimaribacter degradans</name>
    <dbReference type="NCBI Taxonomy" id="2945989"/>
    <lineage>
        <taxon>Bacteria</taxon>
        <taxon>Pseudomonadati</taxon>
        <taxon>Pseudomonadota</taxon>
        <taxon>Alphaproteobacteria</taxon>
        <taxon>Rhodobacterales</taxon>
        <taxon>Roseobacteraceae</taxon>
        <taxon>Lutimaribacter</taxon>
    </lineage>
</organism>
<proteinExistence type="predicted"/>
<protein>
    <submittedName>
        <fullName evidence="1">DUF6471 domain-containing protein</fullName>
    </submittedName>
</protein>
<evidence type="ECO:0000313" key="2">
    <source>
        <dbReference type="Proteomes" id="UP001203036"/>
    </source>
</evidence>
<dbReference type="Proteomes" id="UP001203036">
    <property type="component" value="Unassembled WGS sequence"/>
</dbReference>
<comment type="caution">
    <text evidence="1">The sequence shown here is derived from an EMBL/GenBank/DDBJ whole genome shotgun (WGS) entry which is preliminary data.</text>
</comment>
<name>A0ACC5ZTR0_9RHOB</name>
<sequence>MPEHTVWEARSANLLKAELKCKGVTYAQLVERLADIGISEKEVNVRNKLSRGKFSAAFMLACLSAVGSSQLHLD</sequence>